<feature type="coiled-coil region" evidence="18">
    <location>
        <begin position="2"/>
        <end position="29"/>
    </location>
</feature>
<evidence type="ECO:0000256" key="8">
    <source>
        <dbReference type="ARBA" id="ARBA00022793"/>
    </source>
</evidence>
<evidence type="ECO:0000256" key="12">
    <source>
        <dbReference type="ARBA" id="ARBA00023034"/>
    </source>
</evidence>
<evidence type="ECO:0000313" key="21">
    <source>
        <dbReference type="Proteomes" id="UP001328107"/>
    </source>
</evidence>
<accession>A0AAN5CYF6</accession>
<keyword evidence="15" id="KW-0456">Lyase</keyword>
<evidence type="ECO:0000259" key="19">
    <source>
        <dbReference type="Pfam" id="PF16363"/>
    </source>
</evidence>
<comment type="caution">
    <text evidence="20">The sequence shown here is derived from an EMBL/GenBank/DDBJ whole genome shotgun (WGS) entry which is preliminary data.</text>
</comment>
<evidence type="ECO:0000256" key="11">
    <source>
        <dbReference type="ARBA" id="ARBA00023027"/>
    </source>
</evidence>
<keyword evidence="21" id="KW-1185">Reference proteome</keyword>
<evidence type="ECO:0000256" key="17">
    <source>
        <dbReference type="ARBA" id="ARBA00049410"/>
    </source>
</evidence>
<keyword evidence="8" id="KW-0210">Decarboxylase</keyword>
<comment type="subcellular location">
    <subcellularLocation>
        <location evidence="2">Golgi apparatus</location>
        <location evidence="2">Golgi stack membrane</location>
        <topology evidence="2">Single-pass type II membrane protein</topology>
    </subcellularLocation>
</comment>
<dbReference type="CDD" id="cd05230">
    <property type="entry name" value="UGD_SDR_e"/>
    <property type="match status" value="1"/>
</dbReference>
<dbReference type="InterPro" id="IPR044516">
    <property type="entry name" value="UXS-like"/>
</dbReference>
<keyword evidence="12" id="KW-0333">Golgi apparatus</keyword>
<evidence type="ECO:0000256" key="6">
    <source>
        <dbReference type="ARBA" id="ARBA00018816"/>
    </source>
</evidence>
<dbReference type="GO" id="GO:0032580">
    <property type="term" value="C:Golgi cisterna membrane"/>
    <property type="evidence" value="ECO:0007669"/>
    <property type="project" value="UniProtKB-SubCell"/>
</dbReference>
<dbReference type="PANTHER" id="PTHR43078:SF6">
    <property type="entry name" value="UDP-GLUCURONIC ACID DECARBOXYLASE 1"/>
    <property type="match status" value="1"/>
</dbReference>
<evidence type="ECO:0000256" key="15">
    <source>
        <dbReference type="ARBA" id="ARBA00023239"/>
    </source>
</evidence>
<dbReference type="Gene3D" id="3.40.50.720">
    <property type="entry name" value="NAD(P)-binding Rossmann-like Domain"/>
    <property type="match status" value="2"/>
</dbReference>
<sequence>SKADLLRKIEHLQEEVYVLREQMNSNEEKGKSRVRNAIPSREYPEVRFRSENSRLRILVTGGAGFVGSHLVDKLMMDGHEVIALDNFFTGRRRNVEQWIGHPNFELVHQEVVNPYYVEVDQIYHLASPASPPHYMYNPVKTLKTNSIGTINMLGLAKRVNATMLLASTSEVYGDPEVHPQHESYWGHVNPIGPRSCYDEGKRVAESLMVAYAKHEHVSIRIARIFNTFGPRMHLNDGRVVSNFIIQAIKEQPITMYGDGSQTRSFQYVDDLVDGLIALMNSNVTSPVNLGNPEEHTIEDFARIIRELVGSNSKIEERAAQIDDPHQRKPDISKAEKLLGWKPKIKMHDGLSKTIDFFRNEIENEERKRR</sequence>
<dbReference type="GO" id="GO:0042732">
    <property type="term" value="P:D-xylose metabolic process"/>
    <property type="evidence" value="ECO:0007669"/>
    <property type="project" value="InterPro"/>
</dbReference>
<dbReference type="SUPFAM" id="SSF51735">
    <property type="entry name" value="NAD(P)-binding Rossmann-fold domains"/>
    <property type="match status" value="1"/>
</dbReference>
<dbReference type="EC" id="4.1.1.35" evidence="5"/>
<comment type="catalytic activity">
    <reaction evidence="17">
        <text>UDP-alpha-D-glucuronate + H(+) = UDP-alpha-D-xylose + CO2</text>
        <dbReference type="Rhea" id="RHEA:23916"/>
        <dbReference type="ChEBI" id="CHEBI:15378"/>
        <dbReference type="ChEBI" id="CHEBI:16526"/>
        <dbReference type="ChEBI" id="CHEBI:57632"/>
        <dbReference type="ChEBI" id="CHEBI:58052"/>
        <dbReference type="EC" id="4.1.1.35"/>
    </reaction>
    <physiologicalReaction direction="left-to-right" evidence="17">
        <dbReference type="Rhea" id="RHEA:23917"/>
    </physiologicalReaction>
</comment>
<evidence type="ECO:0000256" key="2">
    <source>
        <dbReference type="ARBA" id="ARBA00004447"/>
    </source>
</evidence>
<evidence type="ECO:0000256" key="18">
    <source>
        <dbReference type="SAM" id="Coils"/>
    </source>
</evidence>
<dbReference type="AlphaFoldDB" id="A0AAN5CYF6"/>
<evidence type="ECO:0000256" key="16">
    <source>
        <dbReference type="ARBA" id="ARBA00031585"/>
    </source>
</evidence>
<evidence type="ECO:0000256" key="13">
    <source>
        <dbReference type="ARBA" id="ARBA00023136"/>
    </source>
</evidence>
<comment type="pathway">
    <text evidence="3">Nucleotide-sugar biosynthesis; UDP-alpha-D-xylose biosynthesis; UDP-alpha-D-xylose from UDP-alpha-D-glucuronate: step 1/1.</text>
</comment>
<keyword evidence="7" id="KW-0812">Transmembrane</keyword>
<dbReference type="GO" id="GO:0070403">
    <property type="term" value="F:NAD+ binding"/>
    <property type="evidence" value="ECO:0007669"/>
    <property type="project" value="InterPro"/>
</dbReference>
<feature type="domain" description="NAD(P)-binding" evidence="19">
    <location>
        <begin position="58"/>
        <end position="352"/>
    </location>
</feature>
<keyword evidence="9" id="KW-0735">Signal-anchor</keyword>
<reference evidence="21" key="1">
    <citation type="submission" date="2022-10" db="EMBL/GenBank/DDBJ databases">
        <title>Genome assembly of Pristionchus species.</title>
        <authorList>
            <person name="Yoshida K."/>
            <person name="Sommer R.J."/>
        </authorList>
    </citation>
    <scope>NUCLEOTIDE SEQUENCE [LARGE SCALE GENOMIC DNA]</scope>
    <source>
        <strain evidence="21">RS5460</strain>
    </source>
</reference>
<proteinExistence type="inferred from homology"/>
<evidence type="ECO:0000256" key="9">
    <source>
        <dbReference type="ARBA" id="ARBA00022968"/>
    </source>
</evidence>
<evidence type="ECO:0000256" key="14">
    <source>
        <dbReference type="ARBA" id="ARBA00023180"/>
    </source>
</evidence>
<feature type="non-terminal residue" evidence="20">
    <location>
        <position position="369"/>
    </location>
</feature>
<keyword evidence="10" id="KW-1133">Transmembrane helix</keyword>
<keyword evidence="11" id="KW-0520">NAD</keyword>
<comment type="similarity">
    <text evidence="4">Belongs to the NAD(P)-dependent epimerase/dehydratase family. UDP-glucuronic acid decarboxylase subfamily.</text>
</comment>
<evidence type="ECO:0000313" key="20">
    <source>
        <dbReference type="EMBL" id="GMR52760.1"/>
    </source>
</evidence>
<dbReference type="InterPro" id="IPR016040">
    <property type="entry name" value="NAD(P)-bd_dom"/>
</dbReference>
<evidence type="ECO:0000256" key="4">
    <source>
        <dbReference type="ARBA" id="ARBA00007505"/>
    </source>
</evidence>
<organism evidence="20 21">
    <name type="scientific">Pristionchus mayeri</name>
    <dbReference type="NCBI Taxonomy" id="1317129"/>
    <lineage>
        <taxon>Eukaryota</taxon>
        <taxon>Metazoa</taxon>
        <taxon>Ecdysozoa</taxon>
        <taxon>Nematoda</taxon>
        <taxon>Chromadorea</taxon>
        <taxon>Rhabditida</taxon>
        <taxon>Rhabditina</taxon>
        <taxon>Diplogasteromorpha</taxon>
        <taxon>Diplogasteroidea</taxon>
        <taxon>Neodiplogasteridae</taxon>
        <taxon>Pristionchus</taxon>
    </lineage>
</organism>
<evidence type="ECO:0000256" key="1">
    <source>
        <dbReference type="ARBA" id="ARBA00001911"/>
    </source>
</evidence>
<gene>
    <name evidence="20" type="ORF">PMAYCL1PPCAC_22955</name>
</gene>
<evidence type="ECO:0000256" key="10">
    <source>
        <dbReference type="ARBA" id="ARBA00022989"/>
    </source>
</evidence>
<dbReference type="Pfam" id="PF16363">
    <property type="entry name" value="GDP_Man_Dehyd"/>
    <property type="match status" value="1"/>
</dbReference>
<dbReference type="PANTHER" id="PTHR43078">
    <property type="entry name" value="UDP-GLUCURONIC ACID DECARBOXYLASE-RELATED"/>
    <property type="match status" value="1"/>
</dbReference>
<keyword evidence="18" id="KW-0175">Coiled coil</keyword>
<evidence type="ECO:0000256" key="3">
    <source>
        <dbReference type="ARBA" id="ARBA00005100"/>
    </source>
</evidence>
<dbReference type="FunFam" id="3.40.50.720:FF:000065">
    <property type="entry name" value="UDP-glucuronic acid decarboxylase 1"/>
    <property type="match status" value="1"/>
</dbReference>
<name>A0AAN5CYF6_9BILA</name>
<protein>
    <recommendedName>
        <fullName evidence="6">UDP-glucuronic acid decarboxylase 1</fullName>
        <ecNumber evidence="5">4.1.1.35</ecNumber>
    </recommendedName>
    <alternativeName>
        <fullName evidence="16">UDP-glucuronate decarboxylase 1</fullName>
    </alternativeName>
</protein>
<dbReference type="GO" id="GO:0048040">
    <property type="term" value="F:UDP-glucuronate decarboxylase activity"/>
    <property type="evidence" value="ECO:0007669"/>
    <property type="project" value="UniProtKB-EC"/>
</dbReference>
<feature type="non-terminal residue" evidence="20">
    <location>
        <position position="1"/>
    </location>
</feature>
<dbReference type="Proteomes" id="UP001328107">
    <property type="component" value="Unassembled WGS sequence"/>
</dbReference>
<comment type="cofactor">
    <cofactor evidence="1">
        <name>NAD(+)</name>
        <dbReference type="ChEBI" id="CHEBI:57540"/>
    </cofactor>
</comment>
<keyword evidence="13" id="KW-0472">Membrane</keyword>
<dbReference type="InterPro" id="IPR036291">
    <property type="entry name" value="NAD(P)-bd_dom_sf"/>
</dbReference>
<dbReference type="EMBL" id="BTRK01000005">
    <property type="protein sequence ID" value="GMR52760.1"/>
    <property type="molecule type" value="Genomic_DNA"/>
</dbReference>
<evidence type="ECO:0000256" key="5">
    <source>
        <dbReference type="ARBA" id="ARBA00012290"/>
    </source>
</evidence>
<keyword evidence="14" id="KW-0325">Glycoprotein</keyword>
<evidence type="ECO:0000256" key="7">
    <source>
        <dbReference type="ARBA" id="ARBA00022692"/>
    </source>
</evidence>